<dbReference type="EMBL" id="CP089982">
    <property type="protein sequence ID" value="WXA94378.1"/>
    <property type="molecule type" value="Genomic_DNA"/>
</dbReference>
<keyword evidence="2" id="KW-0472">Membrane</keyword>
<dbReference type="RefSeq" id="WP_394844984.1">
    <property type="nucleotide sequence ID" value="NZ_CP089982.1"/>
</dbReference>
<keyword evidence="2" id="KW-0812">Transmembrane</keyword>
<sequence>MTSPSHPDSEHQSLPSAEPGDDRDSITEVRGTVARFEMSYSLSPTDRLTFGPPLRMRIPSFIYLGIALVALAMVFVAYASPSNSRLYVWLVEGDKTRPLSSIAFALILVASAVGTVIRAHMRGVVVRRDGLEARYLMAMGIPRVRQWSWAQISRLILDEKHVMLELWDNHYERLPEVAAPAELGELLERLGAAHGIQITRLSANKPAL</sequence>
<evidence type="ECO:0000313" key="3">
    <source>
        <dbReference type="EMBL" id="WXA94378.1"/>
    </source>
</evidence>
<proteinExistence type="predicted"/>
<evidence type="ECO:0000313" key="4">
    <source>
        <dbReference type="Proteomes" id="UP001379533"/>
    </source>
</evidence>
<accession>A0ABZ2K6S1</accession>
<feature type="region of interest" description="Disordered" evidence="1">
    <location>
        <begin position="1"/>
        <end position="25"/>
    </location>
</feature>
<dbReference type="Proteomes" id="UP001379533">
    <property type="component" value="Chromosome"/>
</dbReference>
<keyword evidence="4" id="KW-1185">Reference proteome</keyword>
<evidence type="ECO:0000256" key="1">
    <source>
        <dbReference type="SAM" id="MobiDB-lite"/>
    </source>
</evidence>
<evidence type="ECO:0000256" key="2">
    <source>
        <dbReference type="SAM" id="Phobius"/>
    </source>
</evidence>
<organism evidence="3 4">
    <name type="scientific">Pendulispora brunnea</name>
    <dbReference type="NCBI Taxonomy" id="2905690"/>
    <lineage>
        <taxon>Bacteria</taxon>
        <taxon>Pseudomonadati</taxon>
        <taxon>Myxococcota</taxon>
        <taxon>Myxococcia</taxon>
        <taxon>Myxococcales</taxon>
        <taxon>Sorangiineae</taxon>
        <taxon>Pendulisporaceae</taxon>
        <taxon>Pendulispora</taxon>
    </lineage>
</organism>
<feature type="transmembrane region" description="Helical" evidence="2">
    <location>
        <begin position="99"/>
        <end position="119"/>
    </location>
</feature>
<feature type="transmembrane region" description="Helical" evidence="2">
    <location>
        <begin position="61"/>
        <end position="79"/>
    </location>
</feature>
<name>A0ABZ2K6S1_9BACT</name>
<evidence type="ECO:0008006" key="5">
    <source>
        <dbReference type="Google" id="ProtNLM"/>
    </source>
</evidence>
<keyword evidence="2" id="KW-1133">Transmembrane helix</keyword>
<gene>
    <name evidence="3" type="ORF">LZC95_49030</name>
</gene>
<reference evidence="3 4" key="1">
    <citation type="submission" date="2021-12" db="EMBL/GenBank/DDBJ databases">
        <title>Discovery of the Pendulisporaceae a myxobacterial family with distinct sporulation behavior and unique specialized metabolism.</title>
        <authorList>
            <person name="Garcia R."/>
            <person name="Popoff A."/>
            <person name="Bader C.D."/>
            <person name="Loehr J."/>
            <person name="Walesch S."/>
            <person name="Walt C."/>
            <person name="Boldt J."/>
            <person name="Bunk B."/>
            <person name="Haeckl F.J.F.P.J."/>
            <person name="Gunesch A.P."/>
            <person name="Birkelbach J."/>
            <person name="Nuebel U."/>
            <person name="Pietschmann T."/>
            <person name="Bach T."/>
            <person name="Mueller R."/>
        </authorList>
    </citation>
    <scope>NUCLEOTIDE SEQUENCE [LARGE SCALE GENOMIC DNA]</scope>
    <source>
        <strain evidence="3 4">MSr12523</strain>
    </source>
</reference>
<protein>
    <recommendedName>
        <fullName evidence="5">PH domain-containing protein</fullName>
    </recommendedName>
</protein>